<sequence length="179" mass="18953">MWDITVMWTVPREPSADSSYSGFVPTPQCSVKLTIGSSRTSTVPLPEHTASVIHVPPATPLAYPRSCVPCWAALRTKTFSAFHKAGTTSTDTTVGDGFADEAAEGRGADAETTLAPGRADAPAEPEEQPVATASSANMPMRSRGTGVKLGMTTFLAQMAQPTGQARRLRQLENFGLRST</sequence>
<gene>
    <name evidence="2" type="ORF">ACFP3V_25980</name>
</gene>
<name>A0ABW1G931_9ACTN</name>
<accession>A0ABW1G931</accession>
<proteinExistence type="predicted"/>
<dbReference type="Proteomes" id="UP001596174">
    <property type="component" value="Unassembled WGS sequence"/>
</dbReference>
<reference evidence="3" key="1">
    <citation type="journal article" date="2019" name="Int. J. Syst. Evol. Microbiol.">
        <title>The Global Catalogue of Microorganisms (GCM) 10K type strain sequencing project: providing services to taxonomists for standard genome sequencing and annotation.</title>
        <authorList>
            <consortium name="The Broad Institute Genomics Platform"/>
            <consortium name="The Broad Institute Genome Sequencing Center for Infectious Disease"/>
            <person name="Wu L."/>
            <person name="Ma J."/>
        </authorList>
    </citation>
    <scope>NUCLEOTIDE SEQUENCE [LARGE SCALE GENOMIC DNA]</scope>
    <source>
        <strain evidence="3">JCM 4816</strain>
    </source>
</reference>
<evidence type="ECO:0000256" key="1">
    <source>
        <dbReference type="SAM" id="MobiDB-lite"/>
    </source>
</evidence>
<dbReference type="EMBL" id="JBHSQJ010000126">
    <property type="protein sequence ID" value="MFC5910647.1"/>
    <property type="molecule type" value="Genomic_DNA"/>
</dbReference>
<comment type="caution">
    <text evidence="2">The sequence shown here is derived from an EMBL/GenBank/DDBJ whole genome shotgun (WGS) entry which is preliminary data.</text>
</comment>
<protein>
    <submittedName>
        <fullName evidence="2">Uncharacterized protein</fullName>
    </submittedName>
</protein>
<keyword evidence="3" id="KW-1185">Reference proteome</keyword>
<organism evidence="2 3">
    <name type="scientific">Streptacidiphilus monticola</name>
    <dbReference type="NCBI Taxonomy" id="2161674"/>
    <lineage>
        <taxon>Bacteria</taxon>
        <taxon>Bacillati</taxon>
        <taxon>Actinomycetota</taxon>
        <taxon>Actinomycetes</taxon>
        <taxon>Kitasatosporales</taxon>
        <taxon>Streptomycetaceae</taxon>
        <taxon>Streptacidiphilus</taxon>
    </lineage>
</organism>
<dbReference type="RefSeq" id="WP_380588201.1">
    <property type="nucleotide sequence ID" value="NZ_JBHSQJ010000126.1"/>
</dbReference>
<feature type="region of interest" description="Disordered" evidence="1">
    <location>
        <begin position="103"/>
        <end position="141"/>
    </location>
</feature>
<evidence type="ECO:0000313" key="2">
    <source>
        <dbReference type="EMBL" id="MFC5910647.1"/>
    </source>
</evidence>
<evidence type="ECO:0000313" key="3">
    <source>
        <dbReference type="Proteomes" id="UP001596174"/>
    </source>
</evidence>